<evidence type="ECO:0008006" key="2">
    <source>
        <dbReference type="Google" id="ProtNLM"/>
    </source>
</evidence>
<sequence>MVRVFSFCLYGPPNPRYYPLPIVQNIHLIATHYPDWKVYLYVSPDVDSGFLQEVALFPNVVLKHTGKLGTINRLERLFAIEDPDVETMFVRDADSRVHWKDRWAINDFMSKPQFVAHVIRDHNEHNARILAGMWGMHKGAGVGIKDLFDLYLKNPIDLGYGKDGVDQSFLGSYVYPCVKSRLLVHYSNQRALNGEHVMEFPFPFTESFHCGKVDGATFVDAVPATPRQPDVRRALINGRFKLR</sequence>
<accession>A0A6C0F3Y2</accession>
<proteinExistence type="predicted"/>
<protein>
    <recommendedName>
        <fullName evidence="2">Glycosyltransferase</fullName>
    </recommendedName>
</protein>
<evidence type="ECO:0000313" key="1">
    <source>
        <dbReference type="EMBL" id="QHT35571.1"/>
    </source>
</evidence>
<organism evidence="1">
    <name type="scientific">viral metagenome</name>
    <dbReference type="NCBI Taxonomy" id="1070528"/>
    <lineage>
        <taxon>unclassified sequences</taxon>
        <taxon>metagenomes</taxon>
        <taxon>organismal metagenomes</taxon>
    </lineage>
</organism>
<name>A0A6C0F3Y2_9ZZZZ</name>
<dbReference type="AlphaFoldDB" id="A0A6C0F3Y2"/>
<dbReference type="EMBL" id="MN739023">
    <property type="protein sequence ID" value="QHT35571.1"/>
    <property type="molecule type" value="Genomic_DNA"/>
</dbReference>
<reference evidence="1" key="1">
    <citation type="journal article" date="2020" name="Nature">
        <title>Giant virus diversity and host interactions through global metagenomics.</title>
        <authorList>
            <person name="Schulz F."/>
            <person name="Roux S."/>
            <person name="Paez-Espino D."/>
            <person name="Jungbluth S."/>
            <person name="Walsh D.A."/>
            <person name="Denef V.J."/>
            <person name="McMahon K.D."/>
            <person name="Konstantinidis K.T."/>
            <person name="Eloe-Fadrosh E.A."/>
            <person name="Kyrpides N.C."/>
            <person name="Woyke T."/>
        </authorList>
    </citation>
    <scope>NUCLEOTIDE SEQUENCE</scope>
    <source>
        <strain evidence="1">GVMAG-M-3300009180-45</strain>
    </source>
</reference>